<dbReference type="InterPro" id="IPR005801">
    <property type="entry name" value="ADC_synthase"/>
</dbReference>
<dbReference type="Pfam" id="PF04715">
    <property type="entry name" value="Anth_synt_I_N"/>
    <property type="match status" value="1"/>
</dbReference>
<evidence type="ECO:0000313" key="2">
    <source>
        <dbReference type="EMBL" id="EKC60506.1"/>
    </source>
</evidence>
<feature type="domain" description="Anthranilate synthase component I N-terminal" evidence="1">
    <location>
        <begin position="28"/>
        <end position="73"/>
    </location>
</feature>
<dbReference type="EMBL" id="AJWY01008691">
    <property type="protein sequence ID" value="EKC60506.1"/>
    <property type="molecule type" value="Genomic_DNA"/>
</dbReference>
<name>K1TMF3_9ZZZZ</name>
<evidence type="ECO:0000259" key="1">
    <source>
        <dbReference type="Pfam" id="PF04715"/>
    </source>
</evidence>
<comment type="caution">
    <text evidence="2">The sequence shown here is derived from an EMBL/GenBank/DDBJ whole genome shotgun (WGS) entry which is preliminary data.</text>
</comment>
<accession>K1TMF3</accession>
<dbReference type="InterPro" id="IPR006805">
    <property type="entry name" value="Anth_synth_I_N"/>
</dbReference>
<sequence>MLNLTLEQVKSYAKEFKAVPVAKECLADMLTPLAFLNNVRCSSRNYFLLESIEGGEHWARYSFVGYDPVLRLKILMAM</sequence>
<proteinExistence type="predicted"/>
<dbReference type="SUPFAM" id="SSF56322">
    <property type="entry name" value="ADC synthase"/>
    <property type="match status" value="1"/>
</dbReference>
<gene>
    <name evidence="2" type="ORF">LEA_12831</name>
</gene>
<dbReference type="Gene3D" id="3.60.120.10">
    <property type="entry name" value="Anthranilate synthase"/>
    <property type="match status" value="1"/>
</dbReference>
<organism evidence="2">
    <name type="scientific">human gut metagenome</name>
    <dbReference type="NCBI Taxonomy" id="408170"/>
    <lineage>
        <taxon>unclassified sequences</taxon>
        <taxon>metagenomes</taxon>
        <taxon>organismal metagenomes</taxon>
    </lineage>
</organism>
<protein>
    <submittedName>
        <fullName evidence="2">Anthranilate synthase component I domain protein</fullName>
    </submittedName>
</protein>
<reference evidence="2" key="1">
    <citation type="journal article" date="2013" name="Environ. Microbiol.">
        <title>Microbiota from the distal guts of lean and obese adolescents exhibit partial functional redundancy besides clear differences in community structure.</title>
        <authorList>
            <person name="Ferrer M."/>
            <person name="Ruiz A."/>
            <person name="Lanza F."/>
            <person name="Haange S.B."/>
            <person name="Oberbach A."/>
            <person name="Till H."/>
            <person name="Bargiela R."/>
            <person name="Campoy C."/>
            <person name="Segura M.T."/>
            <person name="Richter M."/>
            <person name="von Bergen M."/>
            <person name="Seifert J."/>
            <person name="Suarez A."/>
        </authorList>
    </citation>
    <scope>NUCLEOTIDE SEQUENCE</scope>
</reference>
<feature type="non-terminal residue" evidence="2">
    <location>
        <position position="78"/>
    </location>
</feature>
<dbReference type="AlphaFoldDB" id="K1TMF3"/>